<keyword evidence="2" id="KW-1185">Reference proteome</keyword>
<dbReference type="Proteomes" id="UP000193484">
    <property type="component" value="Unassembled WGS sequence"/>
</dbReference>
<dbReference type="AlphaFoldDB" id="A0A1X1R8Q4"/>
<name>A0A1X1R8Q4_MYCFA</name>
<comment type="caution">
    <text evidence="1">The sequence shown here is derived from an EMBL/GenBank/DDBJ whole genome shotgun (WGS) entry which is preliminary data.</text>
</comment>
<evidence type="ECO:0000313" key="2">
    <source>
        <dbReference type="Proteomes" id="UP000193484"/>
    </source>
</evidence>
<protein>
    <recommendedName>
        <fullName evidence="3">SseB protein N-terminal domain-containing protein</fullName>
    </recommendedName>
</protein>
<proteinExistence type="predicted"/>
<reference evidence="1 2" key="1">
    <citation type="submission" date="2016-01" db="EMBL/GenBank/DDBJ databases">
        <title>The new phylogeny of the genus Mycobacterium.</title>
        <authorList>
            <person name="Tarcisio F."/>
            <person name="Conor M."/>
            <person name="Antonella G."/>
            <person name="Elisabetta G."/>
            <person name="Giulia F.S."/>
            <person name="Sara T."/>
            <person name="Anna F."/>
            <person name="Clotilde B."/>
            <person name="Roberto B."/>
            <person name="Veronica D.S."/>
            <person name="Fabio R."/>
            <person name="Monica P."/>
            <person name="Olivier J."/>
            <person name="Enrico T."/>
            <person name="Nicola S."/>
        </authorList>
    </citation>
    <scope>NUCLEOTIDE SEQUENCE [LARGE SCALE GENOMIC DNA]</scope>
    <source>
        <strain evidence="1 2">DSM 44179</strain>
    </source>
</reference>
<organism evidence="1 2">
    <name type="scientific">Mycolicibacterium fallax</name>
    <name type="common">Mycobacterium fallax</name>
    <dbReference type="NCBI Taxonomy" id="1793"/>
    <lineage>
        <taxon>Bacteria</taxon>
        <taxon>Bacillati</taxon>
        <taxon>Actinomycetota</taxon>
        <taxon>Actinomycetes</taxon>
        <taxon>Mycobacteriales</taxon>
        <taxon>Mycobacteriaceae</taxon>
        <taxon>Mycolicibacterium</taxon>
    </lineage>
</organism>
<gene>
    <name evidence="1" type="ORF">AWC04_13915</name>
</gene>
<dbReference type="EMBL" id="LQOJ01000046">
    <property type="protein sequence ID" value="ORV01350.1"/>
    <property type="molecule type" value="Genomic_DNA"/>
</dbReference>
<evidence type="ECO:0000313" key="1">
    <source>
        <dbReference type="EMBL" id="ORV01350.1"/>
    </source>
</evidence>
<accession>A0A1X1R8Q4</accession>
<sequence length="238" mass="26549">MATVDNLNTLVDQVFTQRDEASRVALFRALASTEVFYPVSIEEIDGQRRVHVPLTQLEDGSHAFVVYVAKDHPDLTQQFGGATWPHTLEMANDTPLAQWMIVRGDSESWVPIERSEFCGLMRWLDAGDQRLDSLITEIADGSSDGASNRLREELRSSEELFARIEIRDGEPSVFVTGAAGDVGSLLQVFTSRRRSGLTYGGMTWESIVKVLAERPELNGVQIINDTDHWIVLDRADVA</sequence>
<evidence type="ECO:0008006" key="3">
    <source>
        <dbReference type="Google" id="ProtNLM"/>
    </source>
</evidence>